<accession>A0A379G9N4</accession>
<name>A0A379G9N4_9BACT</name>
<sequence length="54" mass="6435">MLDILLYVKTPFLHYKKVVFERQKPYFCIAKRGFLKNNNIVVCVASVVIRLEYI</sequence>
<evidence type="ECO:0000313" key="1">
    <source>
        <dbReference type="EMBL" id="SUC37754.1"/>
    </source>
</evidence>
<proteinExistence type="predicted"/>
<dbReference type="AlphaFoldDB" id="A0A379G9N4"/>
<gene>
    <name evidence="1" type="ORF">NCTC13043_02250</name>
</gene>
<evidence type="ECO:0000313" key="2">
    <source>
        <dbReference type="Proteomes" id="UP000254235"/>
    </source>
</evidence>
<organism evidence="1 2">
    <name type="scientific">Prevotella pallens</name>
    <dbReference type="NCBI Taxonomy" id="60133"/>
    <lineage>
        <taxon>Bacteria</taxon>
        <taxon>Pseudomonadati</taxon>
        <taxon>Bacteroidota</taxon>
        <taxon>Bacteroidia</taxon>
        <taxon>Bacteroidales</taxon>
        <taxon>Prevotellaceae</taxon>
        <taxon>Prevotella</taxon>
    </lineage>
</organism>
<dbReference type="EMBL" id="UGTP01000003">
    <property type="protein sequence ID" value="SUC37754.1"/>
    <property type="molecule type" value="Genomic_DNA"/>
</dbReference>
<reference evidence="1 2" key="1">
    <citation type="submission" date="2018-06" db="EMBL/GenBank/DDBJ databases">
        <authorList>
            <consortium name="Pathogen Informatics"/>
            <person name="Doyle S."/>
        </authorList>
    </citation>
    <scope>NUCLEOTIDE SEQUENCE [LARGE SCALE GENOMIC DNA]</scope>
    <source>
        <strain evidence="1 2">NCTC13043</strain>
    </source>
</reference>
<dbReference type="Proteomes" id="UP000254235">
    <property type="component" value="Unassembled WGS sequence"/>
</dbReference>
<protein>
    <submittedName>
        <fullName evidence="1">Uncharacterized protein</fullName>
    </submittedName>
</protein>